<keyword evidence="5" id="KW-0479">Metal-binding</keyword>
<dbReference type="OrthoDB" id="529367at2759"/>
<evidence type="ECO:0000256" key="4">
    <source>
        <dbReference type="ARBA" id="ARBA00023136"/>
    </source>
</evidence>
<dbReference type="InterPro" id="IPR004254">
    <property type="entry name" value="AdipoR/HlyIII-related"/>
</dbReference>
<feature type="transmembrane region" description="Helical" evidence="6">
    <location>
        <begin position="90"/>
        <end position="111"/>
    </location>
</feature>
<evidence type="ECO:0000256" key="2">
    <source>
        <dbReference type="ARBA" id="ARBA00022692"/>
    </source>
</evidence>
<evidence type="ECO:0000256" key="1">
    <source>
        <dbReference type="ARBA" id="ARBA00004141"/>
    </source>
</evidence>
<dbReference type="GO" id="GO:0038023">
    <property type="term" value="F:signaling receptor activity"/>
    <property type="evidence" value="ECO:0007669"/>
    <property type="project" value="TreeGrafter"/>
</dbReference>
<dbReference type="Proteomes" id="UP000747110">
    <property type="component" value="Unassembled WGS sequence"/>
</dbReference>
<dbReference type="Proteomes" id="UP000722791">
    <property type="component" value="Unassembled WGS sequence"/>
</dbReference>
<comment type="subcellular location">
    <subcellularLocation>
        <location evidence="1">Membrane</location>
        <topology evidence="1">Multi-pass membrane protein</topology>
    </subcellularLocation>
</comment>
<dbReference type="EMBL" id="BNCP01000026">
    <property type="protein sequence ID" value="GIL83218.1"/>
    <property type="molecule type" value="Genomic_DNA"/>
</dbReference>
<keyword evidence="9" id="KW-1185">Reference proteome</keyword>
<accession>A0A8J4FRP6</accession>
<comment type="caution">
    <text evidence="7">The sequence shown here is derived from an EMBL/GenBank/DDBJ whole genome shotgun (WGS) entry which is preliminary data.</text>
</comment>
<dbReference type="GO" id="GO:0009744">
    <property type="term" value="P:response to sucrose"/>
    <property type="evidence" value="ECO:0007669"/>
    <property type="project" value="UniProtKB-ARBA"/>
</dbReference>
<gene>
    <name evidence="7" type="ORF">Vretifemale_12075</name>
    <name evidence="8" type="ORF">Vretimale_11265</name>
</gene>
<evidence type="ECO:0000256" key="6">
    <source>
        <dbReference type="SAM" id="Phobius"/>
    </source>
</evidence>
<evidence type="ECO:0000256" key="5">
    <source>
        <dbReference type="PIRSR" id="PIRSR604254-1"/>
    </source>
</evidence>
<keyword evidence="4 6" id="KW-0472">Membrane</keyword>
<dbReference type="GO" id="GO:0046872">
    <property type="term" value="F:metal ion binding"/>
    <property type="evidence" value="ECO:0007669"/>
    <property type="project" value="UniProtKB-KW"/>
</dbReference>
<evidence type="ECO:0000313" key="7">
    <source>
        <dbReference type="EMBL" id="GIL83218.1"/>
    </source>
</evidence>
<dbReference type="Pfam" id="PF03006">
    <property type="entry name" value="HlyIII"/>
    <property type="match status" value="1"/>
</dbReference>
<feature type="binding site" evidence="5">
    <location>
        <position position="306"/>
    </location>
    <ligand>
        <name>Zn(2+)</name>
        <dbReference type="ChEBI" id="CHEBI:29105"/>
    </ligand>
</feature>
<name>A0A8J4FRP6_9CHLO</name>
<feature type="transmembrane region" description="Helical" evidence="6">
    <location>
        <begin position="218"/>
        <end position="236"/>
    </location>
</feature>
<proteinExistence type="predicted"/>
<dbReference type="EMBL" id="BNCQ01000023">
    <property type="protein sequence ID" value="GIM07187.1"/>
    <property type="molecule type" value="Genomic_DNA"/>
</dbReference>
<protein>
    <submittedName>
        <fullName evidence="7">Uncharacterized protein</fullName>
    </submittedName>
</protein>
<feature type="transmembrane region" description="Helical" evidence="6">
    <location>
        <begin position="263"/>
        <end position="283"/>
    </location>
</feature>
<evidence type="ECO:0000313" key="8">
    <source>
        <dbReference type="EMBL" id="GIM07187.1"/>
    </source>
</evidence>
<evidence type="ECO:0000313" key="9">
    <source>
        <dbReference type="Proteomes" id="UP000747110"/>
    </source>
</evidence>
<dbReference type="PANTHER" id="PTHR20855">
    <property type="entry name" value="ADIPOR/PROGESTIN RECEPTOR-RELATED"/>
    <property type="match status" value="1"/>
</dbReference>
<feature type="transmembrane region" description="Helical" evidence="6">
    <location>
        <begin position="184"/>
        <end position="206"/>
    </location>
</feature>
<feature type="binding site" evidence="5">
    <location>
        <position position="141"/>
    </location>
    <ligand>
        <name>Zn(2+)</name>
        <dbReference type="ChEBI" id="CHEBI:29105"/>
    </ligand>
</feature>
<feature type="transmembrane region" description="Helical" evidence="6">
    <location>
        <begin position="123"/>
        <end position="144"/>
    </location>
</feature>
<sequence length="332" mass="36891">MSDIDTVKLVGTKRNRAEAVTIIASGGPLIAHRHKKDKDDYKIVSPMRTGLRSDEVPHGLRLAGIMTGYREGGTYRECILTLFTWHNQTLNSWTMILGWFISSLLLIWTLSRFQPHCLDLTPFVALWICPTVHLPFTVGYHQFLCISPAVLRRWRALDVAFIFIASIPLTYGLAYFVMPLPYTLGLTAVTISLSLHAWHNAAALPAGAEINKQANTRYVGYVVLVYTFPIVLQAAWDLRRAVLDGATTAAAVAGSEHIYGIPYTVWCAAAIAFCFMYGGVTYVMSFPDIYAPGVFDIVGSAQQLMHLAIAGAHSIEWLFVIHMYQRTNHGSP</sequence>
<keyword evidence="3 6" id="KW-1133">Transmembrane helix</keyword>
<dbReference type="AlphaFoldDB" id="A0A8J4FRP6"/>
<evidence type="ECO:0000256" key="3">
    <source>
        <dbReference type="ARBA" id="ARBA00022989"/>
    </source>
</evidence>
<keyword evidence="2 6" id="KW-0812">Transmembrane</keyword>
<organism evidence="7 9">
    <name type="scientific">Volvox reticuliferus</name>
    <dbReference type="NCBI Taxonomy" id="1737510"/>
    <lineage>
        <taxon>Eukaryota</taxon>
        <taxon>Viridiplantae</taxon>
        <taxon>Chlorophyta</taxon>
        <taxon>core chlorophytes</taxon>
        <taxon>Chlorophyceae</taxon>
        <taxon>CS clade</taxon>
        <taxon>Chlamydomonadales</taxon>
        <taxon>Volvocaceae</taxon>
        <taxon>Volvox</taxon>
    </lineage>
</organism>
<keyword evidence="5" id="KW-0862">Zinc</keyword>
<dbReference type="GO" id="GO:0016020">
    <property type="term" value="C:membrane"/>
    <property type="evidence" value="ECO:0007669"/>
    <property type="project" value="UniProtKB-SubCell"/>
</dbReference>
<reference evidence="7" key="1">
    <citation type="journal article" date="2021" name="Proc. Natl. Acad. Sci. U.S.A.">
        <title>Three genomes in the algal genus Volvox reveal the fate of a haploid sex-determining region after a transition to homothallism.</title>
        <authorList>
            <person name="Yamamoto K."/>
            <person name="Hamaji T."/>
            <person name="Kawai-Toyooka H."/>
            <person name="Matsuzaki R."/>
            <person name="Takahashi F."/>
            <person name="Nishimura Y."/>
            <person name="Kawachi M."/>
            <person name="Noguchi H."/>
            <person name="Minakuchi Y."/>
            <person name="Umen J.G."/>
            <person name="Toyoda A."/>
            <person name="Nozaki H."/>
        </authorList>
    </citation>
    <scope>NUCLEOTIDE SEQUENCE</scope>
    <source>
        <strain evidence="8">NIES-3785</strain>
        <strain evidence="7">NIES-3786</strain>
    </source>
</reference>
<dbReference type="PANTHER" id="PTHR20855:SF136">
    <property type="match status" value="1"/>
</dbReference>
<feature type="transmembrane region" description="Helical" evidence="6">
    <location>
        <begin position="156"/>
        <end position="178"/>
    </location>
</feature>